<dbReference type="FunFam" id="2.30.29.30:FF:000378">
    <property type="entry name" value="Uncharacterized protein, isoform A"/>
    <property type="match status" value="1"/>
</dbReference>
<dbReference type="GO" id="GO:0042147">
    <property type="term" value="P:retrograde transport, endosome to Golgi"/>
    <property type="evidence" value="ECO:0007669"/>
    <property type="project" value="TreeGrafter"/>
</dbReference>
<evidence type="ECO:0000259" key="2">
    <source>
        <dbReference type="PROSITE" id="PS50003"/>
    </source>
</evidence>
<sequence length="270" mass="30889">MKNLRSRVMKINEKNLAAFASSATPVDREGTLAKRGEVNKGYQKRWFLLKGNLLFYFEKRGDKEPVGVIVLEGCTIELAEDEEQFGFKIMFHGAGNRSYILGAESQESMEQWMKALACASYDYMKLMVAELQRQLDEMEECEAITAAMNQSVTLRSHNKDGSEATEKKSPNSPMAPPRQRHNPFNRVQQSASLDGYQHHHHRSHSIRSAPGRPDGLARTTDNLPRTKVTFRELHTAYGRRFLSDFNAWKYAKRMEQEKKSEASQDLLITL</sequence>
<dbReference type="GO" id="GO:0005769">
    <property type="term" value="C:early endosome"/>
    <property type="evidence" value="ECO:0007669"/>
    <property type="project" value="TreeGrafter"/>
</dbReference>
<dbReference type="PANTHER" id="PTHR22902">
    <property type="entry name" value="SESQUIPEDALIAN"/>
    <property type="match status" value="1"/>
</dbReference>
<dbReference type="GO" id="GO:0055037">
    <property type="term" value="C:recycling endosome"/>
    <property type="evidence" value="ECO:0007669"/>
    <property type="project" value="TreeGrafter"/>
</dbReference>
<feature type="domain" description="PH" evidence="2">
    <location>
        <begin position="25"/>
        <end position="121"/>
    </location>
</feature>
<evidence type="ECO:0000313" key="3">
    <source>
        <dbReference type="EMBL" id="CAD7198724.1"/>
    </source>
</evidence>
<evidence type="ECO:0000256" key="1">
    <source>
        <dbReference type="SAM" id="MobiDB-lite"/>
    </source>
</evidence>
<feature type="region of interest" description="Disordered" evidence="1">
    <location>
        <begin position="152"/>
        <end position="223"/>
    </location>
</feature>
<dbReference type="InterPro" id="IPR001849">
    <property type="entry name" value="PH_domain"/>
</dbReference>
<proteinExistence type="predicted"/>
<dbReference type="PANTHER" id="PTHR22902:SF53">
    <property type="entry name" value="INOSITOL PHOSPHATASE INTERACTING PROTEIN, ISOFORM A"/>
    <property type="match status" value="1"/>
</dbReference>
<protein>
    <recommendedName>
        <fullName evidence="2">PH domain-containing protein</fullName>
    </recommendedName>
</protein>
<dbReference type="EMBL" id="OA566332">
    <property type="protein sequence ID" value="CAD7198724.1"/>
    <property type="molecule type" value="Genomic_DNA"/>
</dbReference>
<accession>A0A7R8Z723</accession>
<dbReference type="GO" id="GO:0007032">
    <property type="term" value="P:endosome organization"/>
    <property type="evidence" value="ECO:0007669"/>
    <property type="project" value="TreeGrafter"/>
</dbReference>
<dbReference type="AlphaFoldDB" id="A0A7R8Z723"/>
<organism evidence="3">
    <name type="scientific">Timema douglasi</name>
    <name type="common">Walking stick</name>
    <dbReference type="NCBI Taxonomy" id="61478"/>
    <lineage>
        <taxon>Eukaryota</taxon>
        <taxon>Metazoa</taxon>
        <taxon>Ecdysozoa</taxon>
        <taxon>Arthropoda</taxon>
        <taxon>Hexapoda</taxon>
        <taxon>Insecta</taxon>
        <taxon>Pterygota</taxon>
        <taxon>Neoptera</taxon>
        <taxon>Polyneoptera</taxon>
        <taxon>Phasmatodea</taxon>
        <taxon>Timematodea</taxon>
        <taxon>Timematoidea</taxon>
        <taxon>Timematidae</taxon>
        <taxon>Timema</taxon>
    </lineage>
</organism>
<dbReference type="PROSITE" id="PS50003">
    <property type="entry name" value="PH_DOMAIN"/>
    <property type="match status" value="1"/>
</dbReference>
<reference evidence="3" key="1">
    <citation type="submission" date="2020-11" db="EMBL/GenBank/DDBJ databases">
        <authorList>
            <person name="Tran Van P."/>
        </authorList>
    </citation>
    <scope>NUCLEOTIDE SEQUENCE</scope>
</reference>
<dbReference type="CDD" id="cd13288">
    <property type="entry name" value="PH_Ses"/>
    <property type="match status" value="1"/>
</dbReference>
<dbReference type="GO" id="GO:0005802">
    <property type="term" value="C:trans-Golgi network"/>
    <property type="evidence" value="ECO:0007669"/>
    <property type="project" value="TreeGrafter"/>
</dbReference>
<dbReference type="GO" id="GO:0005829">
    <property type="term" value="C:cytosol"/>
    <property type="evidence" value="ECO:0007669"/>
    <property type="project" value="GOC"/>
</dbReference>
<dbReference type="InterPro" id="IPR011993">
    <property type="entry name" value="PH-like_dom_sf"/>
</dbReference>
<dbReference type="InterPro" id="IPR045188">
    <property type="entry name" value="Boi1/Boi2-like"/>
</dbReference>
<dbReference type="Pfam" id="PF00169">
    <property type="entry name" value="PH"/>
    <property type="match status" value="1"/>
</dbReference>
<feature type="compositionally biased region" description="Basic and acidic residues" evidence="1">
    <location>
        <begin position="157"/>
        <end position="169"/>
    </location>
</feature>
<dbReference type="SUPFAM" id="SSF50729">
    <property type="entry name" value="PH domain-like"/>
    <property type="match status" value="1"/>
</dbReference>
<dbReference type="GO" id="GO:0001881">
    <property type="term" value="P:receptor recycling"/>
    <property type="evidence" value="ECO:0007669"/>
    <property type="project" value="TreeGrafter"/>
</dbReference>
<dbReference type="Gene3D" id="2.30.29.30">
    <property type="entry name" value="Pleckstrin-homology domain (PH domain)/Phosphotyrosine-binding domain (PTB)"/>
    <property type="match status" value="1"/>
</dbReference>
<dbReference type="SMART" id="SM00233">
    <property type="entry name" value="PH"/>
    <property type="match status" value="1"/>
</dbReference>
<gene>
    <name evidence="3" type="ORF">TDIB3V08_LOCUS5002</name>
</gene>
<name>A0A7R8Z723_TIMDO</name>